<organism evidence="7 8">
    <name type="scientific">Steinernema carpocapsae</name>
    <name type="common">Entomopathogenic nematode</name>
    <dbReference type="NCBI Taxonomy" id="34508"/>
    <lineage>
        <taxon>Eukaryota</taxon>
        <taxon>Metazoa</taxon>
        <taxon>Ecdysozoa</taxon>
        <taxon>Nematoda</taxon>
        <taxon>Chromadorea</taxon>
        <taxon>Rhabditida</taxon>
        <taxon>Tylenchina</taxon>
        <taxon>Panagrolaimomorpha</taxon>
        <taxon>Strongyloidoidea</taxon>
        <taxon>Steinernematidae</taxon>
        <taxon>Steinernema</taxon>
    </lineage>
</organism>
<dbReference type="PANTHER" id="PTHR10969">
    <property type="entry name" value="MICROTUBULE-ASSOCIATED PROTEINS 1A/1B LIGHT CHAIN 3-RELATED"/>
    <property type="match status" value="1"/>
</dbReference>
<keyword evidence="3" id="KW-0472">Membrane</keyword>
<dbReference type="AlphaFoldDB" id="A0A4U5P0F3"/>
<evidence type="ECO:0008006" key="9">
    <source>
        <dbReference type="Google" id="ProtNLM"/>
    </source>
</evidence>
<evidence type="ECO:0000256" key="1">
    <source>
        <dbReference type="ARBA" id="ARBA00004370"/>
    </source>
</evidence>
<evidence type="ECO:0000256" key="2">
    <source>
        <dbReference type="ARBA" id="ARBA00007293"/>
    </source>
</evidence>
<reference evidence="7 8" key="1">
    <citation type="journal article" date="2015" name="Genome Biol.">
        <title>Comparative genomics of Steinernema reveals deeply conserved gene regulatory networks.</title>
        <authorList>
            <person name="Dillman A.R."/>
            <person name="Macchietto M."/>
            <person name="Porter C.F."/>
            <person name="Rogers A."/>
            <person name="Williams B."/>
            <person name="Antoshechkin I."/>
            <person name="Lee M.M."/>
            <person name="Goodwin Z."/>
            <person name="Lu X."/>
            <person name="Lewis E.E."/>
            <person name="Goodrich-Blair H."/>
            <person name="Stock S.P."/>
            <person name="Adams B.J."/>
            <person name="Sternberg P.W."/>
            <person name="Mortazavi A."/>
        </authorList>
    </citation>
    <scope>NUCLEOTIDE SEQUENCE [LARGE SCALE GENOMIC DNA]</scope>
    <source>
        <strain evidence="7 8">ALL</strain>
    </source>
</reference>
<accession>A0A4U5P0F3</accession>
<feature type="lipid moiety-binding region" description="Phosphatidylserine amidated glycine; alternate" evidence="5">
    <location>
        <position position="163"/>
    </location>
</feature>
<keyword evidence="8" id="KW-1185">Reference proteome</keyword>
<evidence type="ECO:0000256" key="3">
    <source>
        <dbReference type="ARBA" id="ARBA00023136"/>
    </source>
</evidence>
<gene>
    <name evidence="7" type="ORF">L596_013478</name>
</gene>
<reference evidence="7 8" key="2">
    <citation type="journal article" date="2019" name="G3 (Bethesda)">
        <title>Hybrid Assembly of the Genome of the Entomopathogenic Nematode Steinernema carpocapsae Identifies the X-Chromosome.</title>
        <authorList>
            <person name="Serra L."/>
            <person name="Macchietto M."/>
            <person name="Macias-Munoz A."/>
            <person name="McGill C.J."/>
            <person name="Rodriguez I.M."/>
            <person name="Rodriguez B."/>
            <person name="Murad R."/>
            <person name="Mortazavi A."/>
        </authorList>
    </citation>
    <scope>NUCLEOTIDE SEQUENCE [LARGE SCALE GENOMIC DNA]</scope>
    <source>
        <strain evidence="7 8">ALL</strain>
    </source>
</reference>
<dbReference type="Proteomes" id="UP000298663">
    <property type="component" value="Unassembled WGS sequence"/>
</dbReference>
<evidence type="ECO:0000256" key="4">
    <source>
        <dbReference type="ARBA" id="ARBA00023288"/>
    </source>
</evidence>
<comment type="subcellular location">
    <subcellularLocation>
        <location evidence="1">Membrane</location>
    </subcellularLocation>
</comment>
<dbReference type="InterPro" id="IPR004241">
    <property type="entry name" value="Atg8-like"/>
</dbReference>
<name>A0A4U5P0F3_STECR</name>
<proteinExistence type="inferred from homology"/>
<dbReference type="GO" id="GO:0016020">
    <property type="term" value="C:membrane"/>
    <property type="evidence" value="ECO:0007669"/>
    <property type="project" value="UniProtKB-SubCell"/>
</dbReference>
<keyword evidence="4 5" id="KW-0449">Lipoprotein</keyword>
<dbReference type="SUPFAM" id="SSF54236">
    <property type="entry name" value="Ubiquitin-like"/>
    <property type="match status" value="1"/>
</dbReference>
<dbReference type="Pfam" id="PF02991">
    <property type="entry name" value="ATG8"/>
    <property type="match status" value="1"/>
</dbReference>
<evidence type="ECO:0000256" key="5">
    <source>
        <dbReference type="PIRSR" id="PIRSR604241-50"/>
    </source>
</evidence>
<evidence type="ECO:0000313" key="7">
    <source>
        <dbReference type="EMBL" id="TKR89362.1"/>
    </source>
</evidence>
<dbReference type="GO" id="GO:0006914">
    <property type="term" value="P:autophagy"/>
    <property type="evidence" value="ECO:0007669"/>
    <property type="project" value="UniProtKB-KW"/>
</dbReference>
<comment type="similarity">
    <text evidence="2 6">Belongs to the ATG8 family.</text>
</comment>
<evidence type="ECO:0000313" key="8">
    <source>
        <dbReference type="Proteomes" id="UP000298663"/>
    </source>
</evidence>
<evidence type="ECO:0000256" key="6">
    <source>
        <dbReference type="RuleBase" id="RU004384"/>
    </source>
</evidence>
<dbReference type="EMBL" id="AZBU02000003">
    <property type="protein sequence ID" value="TKR89362.1"/>
    <property type="molecule type" value="Genomic_DNA"/>
</dbReference>
<comment type="caution">
    <text evidence="7">The sequence shown here is derived from an EMBL/GenBank/DDBJ whole genome shotgun (WGS) entry which is preliminary data.</text>
</comment>
<keyword evidence="6" id="KW-0072">Autophagy</keyword>
<protein>
    <recommendedName>
        <fullName evidence="9">Autophagy-related protein</fullName>
    </recommendedName>
</protein>
<dbReference type="Gene3D" id="3.10.20.90">
    <property type="entry name" value="Phosphatidylinositol 3-kinase Catalytic Subunit, Chain A, domain 1"/>
    <property type="match status" value="1"/>
</dbReference>
<sequence>MSVYINMEASVDFNNNEIATLDALLQEYINLSAAWESDAVTPKPAKDVRPFKLRYSFEERKALAQKHKASCGQEMVLVICEKSDSSQLPMLRKPRFKVPTTVTVGNFMRIIRQNLTLRDEESLFFFVRNTIPSSIRTIGELSHEFAEEDGFLYIQYQEESVYGN</sequence>
<dbReference type="STRING" id="34508.A0A4U5P0F3"/>
<dbReference type="OrthoDB" id="6738456at2759"/>
<dbReference type="InterPro" id="IPR029071">
    <property type="entry name" value="Ubiquitin-like_domsf"/>
</dbReference>